<dbReference type="EMBL" id="CP099489">
    <property type="protein sequence ID" value="USQ79168.1"/>
    <property type="molecule type" value="Genomic_DNA"/>
</dbReference>
<dbReference type="InterPro" id="IPR010737">
    <property type="entry name" value="4-carb_acid_sugar_kinase_N"/>
</dbReference>
<evidence type="ECO:0000256" key="2">
    <source>
        <dbReference type="ARBA" id="ARBA00022679"/>
    </source>
</evidence>
<proteinExistence type="inferred from homology"/>
<dbReference type="InterPro" id="IPR042213">
    <property type="entry name" value="NBD_C_sf"/>
</dbReference>
<evidence type="ECO:0000256" key="6">
    <source>
        <dbReference type="ARBA" id="ARBA00023277"/>
    </source>
</evidence>
<evidence type="ECO:0000259" key="7">
    <source>
        <dbReference type="Pfam" id="PF07005"/>
    </source>
</evidence>
<evidence type="ECO:0000313" key="10">
    <source>
        <dbReference type="Proteomes" id="UP001056455"/>
    </source>
</evidence>
<keyword evidence="3" id="KW-0547">Nucleotide-binding</keyword>
<protein>
    <submittedName>
        <fullName evidence="9">Four-carbon acid sugar kinase family protein</fullName>
    </submittedName>
</protein>
<feature type="domain" description="Four-carbon acid sugar kinase N-terminal" evidence="7">
    <location>
        <begin position="5"/>
        <end position="234"/>
    </location>
</feature>
<dbReference type="Proteomes" id="UP001056455">
    <property type="component" value="Chromosome"/>
</dbReference>
<keyword evidence="5" id="KW-0067">ATP-binding</keyword>
<evidence type="ECO:0000313" key="9">
    <source>
        <dbReference type="EMBL" id="USQ79168.1"/>
    </source>
</evidence>
<dbReference type="Pfam" id="PF17042">
    <property type="entry name" value="NBD_C"/>
    <property type="match status" value="1"/>
</dbReference>
<dbReference type="Gene3D" id="3.40.980.20">
    <property type="entry name" value="Four-carbon acid sugar kinase, nucleotide binding domain"/>
    <property type="match status" value="1"/>
</dbReference>
<evidence type="ECO:0000256" key="4">
    <source>
        <dbReference type="ARBA" id="ARBA00022777"/>
    </source>
</evidence>
<accession>A0ABY4YQY5</accession>
<keyword evidence="10" id="KW-1185">Reference proteome</keyword>
<evidence type="ECO:0000259" key="8">
    <source>
        <dbReference type="Pfam" id="PF17042"/>
    </source>
</evidence>
<keyword evidence="6" id="KW-0119">Carbohydrate metabolism</keyword>
<evidence type="ECO:0000256" key="1">
    <source>
        <dbReference type="ARBA" id="ARBA00005715"/>
    </source>
</evidence>
<dbReference type="InterPro" id="IPR031475">
    <property type="entry name" value="NBD_C"/>
</dbReference>
<comment type="similarity">
    <text evidence="1">Belongs to the four-carbon acid sugar kinase family.</text>
</comment>
<dbReference type="Pfam" id="PF07005">
    <property type="entry name" value="SBD_N"/>
    <property type="match status" value="1"/>
</dbReference>
<dbReference type="InterPro" id="IPR037051">
    <property type="entry name" value="4-carb_acid_sugar_kinase_N_sf"/>
</dbReference>
<gene>
    <name evidence="9" type="ORF">NF556_16325</name>
</gene>
<dbReference type="Gene3D" id="3.40.50.10840">
    <property type="entry name" value="Putative sugar-binding, N-terminal domain"/>
    <property type="match status" value="1"/>
</dbReference>
<reference evidence="9" key="1">
    <citation type="submission" date="2022-06" db="EMBL/GenBank/DDBJ databases">
        <title>Ornithinimicrobium HY1793.</title>
        <authorList>
            <person name="Huang Y."/>
        </authorList>
    </citation>
    <scope>NUCLEOTIDE SEQUENCE</scope>
    <source>
        <strain evidence="9">HY1793</strain>
    </source>
</reference>
<sequence length="426" mass="44902">MDVFFVADDFTGGVDVLLQAARCGEPATMFLSEESFLAADASELRTCTGVATTFRRSAPEEVSDSLRRILDHALTQEPRVVQYKICSTADSSPTRGSIRPPFAQFLERGAERIALWAAQPGLRRFTAFAHHFANDRGTVYRLDRQPTMANHPSTPMRESDLRLHFAEQIGEAVGSITLEDLRQQERLSLAWEREAAAGHRLVVLDAVHPDDLTTHGTFLAGEAPAYVIGSGGATLGLGAGLGWREDPAHQVSTQAASGPVLVVAGSCSELTAAQIARVEERSDWSVLAWDPAAGAPETVATEANQLLASGQHVLVHSGGASPARVEASAGLGTLVPTGLAHIVSHNLGQFARLVVAGGDTSGDVLTLLGATKLTTVAVLDRDTCLCLVDGIGGSTQEVVLKGGQIGSVDFFVHAALGEESNGNGDR</sequence>
<dbReference type="GO" id="GO:0016301">
    <property type="term" value="F:kinase activity"/>
    <property type="evidence" value="ECO:0007669"/>
    <property type="project" value="UniProtKB-KW"/>
</dbReference>
<organism evidence="9 10">
    <name type="scientific">Ornithinimicrobium faecis</name>
    <dbReference type="NCBI Taxonomy" id="2934158"/>
    <lineage>
        <taxon>Bacteria</taxon>
        <taxon>Bacillati</taxon>
        <taxon>Actinomycetota</taxon>
        <taxon>Actinomycetes</taxon>
        <taxon>Micrococcales</taxon>
        <taxon>Ornithinimicrobiaceae</taxon>
        <taxon>Ornithinimicrobium</taxon>
    </lineage>
</organism>
<name>A0ABY4YQY5_9MICO</name>
<feature type="domain" description="Four-carbon acid sugar kinase nucleotide binding" evidence="8">
    <location>
        <begin position="261"/>
        <end position="411"/>
    </location>
</feature>
<evidence type="ECO:0000256" key="5">
    <source>
        <dbReference type="ARBA" id="ARBA00022840"/>
    </source>
</evidence>
<evidence type="ECO:0000256" key="3">
    <source>
        <dbReference type="ARBA" id="ARBA00022741"/>
    </source>
</evidence>
<keyword evidence="2" id="KW-0808">Transferase</keyword>
<dbReference type="SUPFAM" id="SSF142764">
    <property type="entry name" value="YgbK-like"/>
    <property type="match status" value="1"/>
</dbReference>
<keyword evidence="4 9" id="KW-0418">Kinase</keyword>
<dbReference type="RefSeq" id="WP_252592083.1">
    <property type="nucleotide sequence ID" value="NZ_CP099489.1"/>
</dbReference>